<comment type="cofactor">
    <cofactor evidence="1">
        <name>Mn(2+)</name>
        <dbReference type="ChEBI" id="CHEBI:29035"/>
    </cofactor>
</comment>
<dbReference type="PANTHER" id="PTHR12992">
    <property type="entry name" value="NUDIX HYDROLASE"/>
    <property type="match status" value="1"/>
</dbReference>
<evidence type="ECO:0000256" key="4">
    <source>
        <dbReference type="ARBA" id="ARBA00022801"/>
    </source>
</evidence>
<keyword evidence="6" id="KW-0464">Manganese</keyword>
<dbReference type="InterPro" id="IPR045121">
    <property type="entry name" value="CoAse"/>
</dbReference>
<keyword evidence="5" id="KW-0460">Magnesium</keyword>
<accession>A0A558CFZ4</accession>
<dbReference type="GO" id="GO:0010945">
    <property type="term" value="F:coenzyme A diphosphatase activity"/>
    <property type="evidence" value="ECO:0007669"/>
    <property type="project" value="InterPro"/>
</dbReference>
<dbReference type="CDD" id="cd03426">
    <property type="entry name" value="NUDIX_CoAse_Nudt7"/>
    <property type="match status" value="1"/>
</dbReference>
<evidence type="ECO:0000256" key="6">
    <source>
        <dbReference type="ARBA" id="ARBA00023211"/>
    </source>
</evidence>
<gene>
    <name evidence="8" type="ORF">FHK82_17990</name>
</gene>
<comment type="caution">
    <text evidence="8">The sequence shown here is derived from an EMBL/GenBank/DDBJ whole genome shotgun (WGS) entry which is preliminary data.</text>
</comment>
<sequence>MTLFDLDCTAISRILADRGHHLPEQVIYPTGYFRRPPAPASVLIPLFRENGEWRVLYIRRSEHEDDHHSGQVAFPGGKLEDVDSNAFDAALREAQEEIGLDPAHVSILGTLKEYHTISNFMVTPVVGEINWPITLIPDDREVSRIFSIPVSWLADPANHRVSWKTLKNTKEDIPVIHFERYEGELLWGITAKLTLSLLKLIGVINPHR</sequence>
<dbReference type="InterPro" id="IPR015797">
    <property type="entry name" value="NUDIX_hydrolase-like_dom_sf"/>
</dbReference>
<evidence type="ECO:0000313" key="8">
    <source>
        <dbReference type="EMBL" id="TVT47691.1"/>
    </source>
</evidence>
<protein>
    <submittedName>
        <fullName evidence="8">CoA pyrophosphatase</fullName>
    </submittedName>
</protein>
<organism evidence="8 9">
    <name type="scientific">Sedimenticola thiotaurini</name>
    <dbReference type="NCBI Taxonomy" id="1543721"/>
    <lineage>
        <taxon>Bacteria</taxon>
        <taxon>Pseudomonadati</taxon>
        <taxon>Pseudomonadota</taxon>
        <taxon>Gammaproteobacteria</taxon>
        <taxon>Chromatiales</taxon>
        <taxon>Sedimenticolaceae</taxon>
        <taxon>Sedimenticola</taxon>
    </lineage>
</organism>
<reference evidence="8 9" key="1">
    <citation type="submission" date="2019-07" db="EMBL/GenBank/DDBJ databases">
        <title>The pathways for chlorine oxyanion respiration interact through the shared metabolite chlorate.</title>
        <authorList>
            <person name="Barnum T.P."/>
            <person name="Cheng Y."/>
            <person name="Hill K.A."/>
            <person name="Lucas L.N."/>
            <person name="Carlson H.K."/>
            <person name="Coates J.D."/>
        </authorList>
    </citation>
    <scope>NUCLEOTIDE SEQUENCE [LARGE SCALE GENOMIC DNA]</scope>
    <source>
        <strain evidence="8">BK-3</strain>
    </source>
</reference>
<keyword evidence="4" id="KW-0378">Hydrolase</keyword>
<dbReference type="Pfam" id="PF00293">
    <property type="entry name" value="NUDIX"/>
    <property type="match status" value="1"/>
</dbReference>
<feature type="domain" description="Nudix hydrolase" evidence="7">
    <location>
        <begin position="37"/>
        <end position="170"/>
    </location>
</feature>
<dbReference type="SUPFAM" id="SSF55811">
    <property type="entry name" value="Nudix"/>
    <property type="match status" value="1"/>
</dbReference>
<dbReference type="GO" id="GO:0046872">
    <property type="term" value="F:metal ion binding"/>
    <property type="evidence" value="ECO:0007669"/>
    <property type="project" value="UniProtKB-KW"/>
</dbReference>
<evidence type="ECO:0000256" key="3">
    <source>
        <dbReference type="ARBA" id="ARBA00022723"/>
    </source>
</evidence>
<evidence type="ECO:0000256" key="2">
    <source>
        <dbReference type="ARBA" id="ARBA00001946"/>
    </source>
</evidence>
<dbReference type="AlphaFoldDB" id="A0A558CFZ4"/>
<comment type="cofactor">
    <cofactor evidence="2">
        <name>Mg(2+)</name>
        <dbReference type="ChEBI" id="CHEBI:18420"/>
    </cofactor>
</comment>
<evidence type="ECO:0000256" key="5">
    <source>
        <dbReference type="ARBA" id="ARBA00022842"/>
    </source>
</evidence>
<dbReference type="InterPro" id="IPR000086">
    <property type="entry name" value="NUDIX_hydrolase_dom"/>
</dbReference>
<keyword evidence="3" id="KW-0479">Metal-binding</keyword>
<dbReference type="PROSITE" id="PS51462">
    <property type="entry name" value="NUDIX"/>
    <property type="match status" value="1"/>
</dbReference>
<evidence type="ECO:0000259" key="7">
    <source>
        <dbReference type="PROSITE" id="PS51462"/>
    </source>
</evidence>
<name>A0A558CFZ4_9GAMM</name>
<dbReference type="Proteomes" id="UP000317355">
    <property type="component" value="Unassembled WGS sequence"/>
</dbReference>
<proteinExistence type="predicted"/>
<dbReference type="Gene3D" id="3.90.79.10">
    <property type="entry name" value="Nucleoside Triphosphate Pyrophosphohydrolase"/>
    <property type="match status" value="1"/>
</dbReference>
<dbReference type="PANTHER" id="PTHR12992:SF11">
    <property type="entry name" value="MITOCHONDRIAL COENZYME A DIPHOSPHATASE NUDT8"/>
    <property type="match status" value="1"/>
</dbReference>
<evidence type="ECO:0000256" key="1">
    <source>
        <dbReference type="ARBA" id="ARBA00001936"/>
    </source>
</evidence>
<evidence type="ECO:0000313" key="9">
    <source>
        <dbReference type="Proteomes" id="UP000317355"/>
    </source>
</evidence>
<dbReference type="EMBL" id="VMRY01000147">
    <property type="protein sequence ID" value="TVT47691.1"/>
    <property type="molecule type" value="Genomic_DNA"/>
</dbReference>